<dbReference type="SUPFAM" id="SSF48452">
    <property type="entry name" value="TPR-like"/>
    <property type="match status" value="2"/>
</dbReference>
<dbReference type="PANTHER" id="PTHR44858">
    <property type="entry name" value="TETRATRICOPEPTIDE REPEAT PROTEIN 6"/>
    <property type="match status" value="1"/>
</dbReference>
<dbReference type="OrthoDB" id="9813074at2"/>
<evidence type="ECO:0000256" key="4">
    <source>
        <dbReference type="SAM" id="SignalP"/>
    </source>
</evidence>
<evidence type="ECO:0000313" key="5">
    <source>
        <dbReference type="EMBL" id="SCB51372.1"/>
    </source>
</evidence>
<dbReference type="EMBL" id="FMAF01000039">
    <property type="protein sequence ID" value="SCB51372.1"/>
    <property type="molecule type" value="Genomic_DNA"/>
</dbReference>
<keyword evidence="4" id="KW-0732">Signal</keyword>
<evidence type="ECO:0000256" key="1">
    <source>
        <dbReference type="ARBA" id="ARBA00022737"/>
    </source>
</evidence>
<evidence type="ECO:0000313" key="6">
    <source>
        <dbReference type="Proteomes" id="UP000199205"/>
    </source>
</evidence>
<evidence type="ECO:0000256" key="2">
    <source>
        <dbReference type="ARBA" id="ARBA00022803"/>
    </source>
</evidence>
<feature type="repeat" description="TPR" evidence="3">
    <location>
        <begin position="201"/>
        <end position="234"/>
    </location>
</feature>
<reference evidence="5 6" key="1">
    <citation type="submission" date="2016-08" db="EMBL/GenBank/DDBJ databases">
        <authorList>
            <person name="Seilhamer J.J."/>
        </authorList>
    </citation>
    <scope>NUCLEOTIDE SEQUENCE [LARGE SCALE GENOMIC DNA]</scope>
    <source>
        <strain evidence="5 6">P1-7</strain>
    </source>
</reference>
<dbReference type="Proteomes" id="UP000199205">
    <property type="component" value="Unassembled WGS sequence"/>
</dbReference>
<proteinExistence type="predicted"/>
<name>A0A1C3XGG8_9HYPH</name>
<dbReference type="SMART" id="SM00028">
    <property type="entry name" value="TPR"/>
    <property type="match status" value="6"/>
</dbReference>
<dbReference type="PROSITE" id="PS50005">
    <property type="entry name" value="TPR"/>
    <property type="match status" value="4"/>
</dbReference>
<dbReference type="Gene3D" id="1.25.40.10">
    <property type="entry name" value="Tetratricopeptide repeat domain"/>
    <property type="match status" value="3"/>
</dbReference>
<dbReference type="InterPro" id="IPR011990">
    <property type="entry name" value="TPR-like_helical_dom_sf"/>
</dbReference>
<feature type="repeat" description="TPR" evidence="3">
    <location>
        <begin position="326"/>
        <end position="359"/>
    </location>
</feature>
<dbReference type="RefSeq" id="WP_092577048.1">
    <property type="nucleotide sequence ID" value="NZ_FMAF01000039.1"/>
</dbReference>
<dbReference type="InterPro" id="IPR019734">
    <property type="entry name" value="TPR_rpt"/>
</dbReference>
<dbReference type="InterPro" id="IPR050498">
    <property type="entry name" value="Ycf3"/>
</dbReference>
<keyword evidence="1" id="KW-0677">Repeat</keyword>
<feature type="signal peptide" evidence="4">
    <location>
        <begin position="1"/>
        <end position="23"/>
    </location>
</feature>
<feature type="chain" id="PRO_5008686562" evidence="4">
    <location>
        <begin position="24"/>
        <end position="499"/>
    </location>
</feature>
<organism evidence="5 6">
    <name type="scientific">Rhizobium lusitanum</name>
    <dbReference type="NCBI Taxonomy" id="293958"/>
    <lineage>
        <taxon>Bacteria</taxon>
        <taxon>Pseudomonadati</taxon>
        <taxon>Pseudomonadota</taxon>
        <taxon>Alphaproteobacteria</taxon>
        <taxon>Hyphomicrobiales</taxon>
        <taxon>Rhizobiaceae</taxon>
        <taxon>Rhizobium/Agrobacterium group</taxon>
        <taxon>Rhizobium</taxon>
    </lineage>
</organism>
<protein>
    <submittedName>
        <fullName evidence="5">Tfp pilus assembly protein PilF</fullName>
    </submittedName>
</protein>
<dbReference type="PANTHER" id="PTHR44858:SF1">
    <property type="entry name" value="UDP-N-ACETYLGLUCOSAMINE--PEPTIDE N-ACETYLGLUCOSAMINYLTRANSFERASE SPINDLY-RELATED"/>
    <property type="match status" value="1"/>
</dbReference>
<accession>A0A1C3XGG8</accession>
<dbReference type="AlphaFoldDB" id="A0A1C3XGG8"/>
<sequence>MILKMRFLMFIVITLFGNANAFAGSDDLPTPQICPTIADCTKVIVVVKDPVQLAQALADRCGMQFHVVPSRMSTGDCDKAIAIDPRLVSAYEIRSRISGYIALTTADPTIKQTAARLEEADLDKVVELAPNQARSYLLRGRNMAFTKHYDLALQDFDRAASLNPKDPLVYLYRSSTYKDLGKDDLALKDCDKFLSIAAPRADVLTMMAEIHFERHQLEQALALADRAVKLSEADTTEFKFDLNKSLTLRGRIYLEMGDQEMAKKDFVAAVAAAPSVDEARQALGALLNKRVPSDMDCLFAAVNPTQESQLKAIETCTDLLNVAESTLARDQRARLYMATKQYGLAVADFSKLIETDPKSNGNYLFRAQAYHGAGRQDLALADINRLIAAGHNTLDPEASRRVNLILRAEIQMSLGQDAQAQNDISEVLAKAPQTPDALAIRAWLKTRQGNLAGAKDDLDVAISSKAFIFRGRFTKVQDALARGLQAEADAAFADAFRDI</sequence>
<gene>
    <name evidence="5" type="ORF">GA0061101_1397</name>
</gene>
<feature type="repeat" description="TPR" evidence="3">
    <location>
        <begin position="133"/>
        <end position="166"/>
    </location>
</feature>
<feature type="repeat" description="TPR" evidence="3">
    <location>
        <begin position="243"/>
        <end position="276"/>
    </location>
</feature>
<evidence type="ECO:0000256" key="3">
    <source>
        <dbReference type="PROSITE-ProRule" id="PRU00339"/>
    </source>
</evidence>
<keyword evidence="2 3" id="KW-0802">TPR repeat</keyword>
<dbReference type="Pfam" id="PF13181">
    <property type="entry name" value="TPR_8"/>
    <property type="match status" value="2"/>
</dbReference>